<evidence type="ECO:0000313" key="2">
    <source>
        <dbReference type="EMBL" id="CAB3396200.1"/>
    </source>
</evidence>
<sequence length="83" mass="9377">MRPVRRKVTKIGNSVGITFTKEALQALGLHMGDEVELTVNESNREIIIRKAPSIPPGLDPQFFDVLSANIERYRETIEGLKDR</sequence>
<dbReference type="Proteomes" id="UP000502196">
    <property type="component" value="Chromosome"/>
</dbReference>
<organism evidence="2 3">
    <name type="scientific">Kyrpidia spormannii</name>
    <dbReference type="NCBI Taxonomy" id="2055160"/>
    <lineage>
        <taxon>Bacteria</taxon>
        <taxon>Bacillati</taxon>
        <taxon>Bacillota</taxon>
        <taxon>Bacilli</taxon>
        <taxon>Bacillales</taxon>
        <taxon>Alicyclobacillaceae</taxon>
        <taxon>Kyrpidia</taxon>
    </lineage>
</organism>
<feature type="domain" description="SpoVT-AbrB" evidence="1">
    <location>
        <begin position="9"/>
        <end position="56"/>
    </location>
</feature>
<name>A0A6F9EHZ8_9BACL</name>
<dbReference type="GO" id="GO:0003677">
    <property type="term" value="F:DNA binding"/>
    <property type="evidence" value="ECO:0007669"/>
    <property type="project" value="InterPro"/>
</dbReference>
<accession>A0A6F9EHZ8</accession>
<dbReference type="EMBL" id="LR792683">
    <property type="protein sequence ID" value="CAB3396200.1"/>
    <property type="molecule type" value="Genomic_DNA"/>
</dbReference>
<dbReference type="Gene3D" id="2.10.260.10">
    <property type="match status" value="1"/>
</dbReference>
<protein>
    <submittedName>
        <fullName evidence="2">Transcriptional regulator/antitoxin, MazE</fullName>
    </submittedName>
</protein>
<dbReference type="Pfam" id="PF04014">
    <property type="entry name" value="MazE_antitoxin"/>
    <property type="match status" value="1"/>
</dbReference>
<proteinExistence type="predicted"/>
<gene>
    <name evidence="2" type="ORF">COOX1_3446</name>
</gene>
<dbReference type="SUPFAM" id="SSF89447">
    <property type="entry name" value="AbrB/MazE/MraZ-like"/>
    <property type="match status" value="1"/>
</dbReference>
<dbReference type="InterPro" id="IPR037914">
    <property type="entry name" value="SpoVT-AbrB_sf"/>
</dbReference>
<dbReference type="AlphaFoldDB" id="A0A6F9EHZ8"/>
<evidence type="ECO:0000259" key="1">
    <source>
        <dbReference type="SMART" id="SM00966"/>
    </source>
</evidence>
<dbReference type="SMART" id="SM00966">
    <property type="entry name" value="SpoVT_AbrB"/>
    <property type="match status" value="1"/>
</dbReference>
<reference evidence="2 3" key="1">
    <citation type="submission" date="2020-04" db="EMBL/GenBank/DDBJ databases">
        <authorList>
            <person name="Hogendoorn C."/>
        </authorList>
    </citation>
    <scope>NUCLEOTIDE SEQUENCE [LARGE SCALE GENOMIC DNA]</scope>
    <source>
        <strain evidence="2">COOX1</strain>
    </source>
</reference>
<dbReference type="InterPro" id="IPR007159">
    <property type="entry name" value="SpoVT-AbrB_dom"/>
</dbReference>
<evidence type="ECO:0000313" key="3">
    <source>
        <dbReference type="Proteomes" id="UP000502196"/>
    </source>
</evidence>